<sequence length="118" mass="12404">MRGHPVNKLLPLAAALIATAGLTACGSSEAATEPAVVIDVANMSYTPASVTIEKGQTVQWRFDDNGLPHDVAGDGPLDGVLQSELLTEGTYEFTFDEAGTFTYHCTPHPSMVGTVIVQ</sequence>
<comment type="subcellular location">
    <subcellularLocation>
        <location evidence="2">Periplasm</location>
    </subcellularLocation>
</comment>
<organism evidence="10 11">
    <name type="scientific">Rhodococcus zopfii</name>
    <dbReference type="NCBI Taxonomy" id="43772"/>
    <lineage>
        <taxon>Bacteria</taxon>
        <taxon>Bacillati</taxon>
        <taxon>Actinomycetota</taxon>
        <taxon>Actinomycetes</taxon>
        <taxon>Mycobacteriales</taxon>
        <taxon>Nocardiaceae</taxon>
        <taxon>Rhodococcus</taxon>
    </lineage>
</organism>
<name>A0ABU3WS00_9NOCA</name>
<comment type="caution">
    <text evidence="10">The sequence shown here is derived from an EMBL/GenBank/DDBJ whole genome shotgun (WGS) entry which is preliminary data.</text>
</comment>
<evidence type="ECO:0000259" key="9">
    <source>
        <dbReference type="Pfam" id="PF00127"/>
    </source>
</evidence>
<evidence type="ECO:0000256" key="1">
    <source>
        <dbReference type="ARBA" id="ARBA00001935"/>
    </source>
</evidence>
<dbReference type="InterPro" id="IPR008972">
    <property type="entry name" value="Cupredoxin"/>
</dbReference>
<keyword evidence="4" id="KW-0479">Metal-binding</keyword>
<proteinExistence type="predicted"/>
<dbReference type="PANTHER" id="PTHR36507:SF1">
    <property type="entry name" value="BLL1555 PROTEIN"/>
    <property type="match status" value="1"/>
</dbReference>
<evidence type="ECO:0000256" key="8">
    <source>
        <dbReference type="SAM" id="SignalP"/>
    </source>
</evidence>
<dbReference type="PROSITE" id="PS51257">
    <property type="entry name" value="PROKAR_LIPOPROTEIN"/>
    <property type="match status" value="1"/>
</dbReference>
<protein>
    <submittedName>
        <fullName evidence="10">Copper-binding protein</fullName>
    </submittedName>
</protein>
<keyword evidence="8" id="KW-0732">Signal</keyword>
<gene>
    <name evidence="10" type="ORF">F8M49_18080</name>
</gene>
<evidence type="ECO:0000256" key="2">
    <source>
        <dbReference type="ARBA" id="ARBA00004418"/>
    </source>
</evidence>
<keyword evidence="6" id="KW-0249">Electron transport</keyword>
<dbReference type="PRINTS" id="PR00155">
    <property type="entry name" value="AMICYANIN"/>
</dbReference>
<accession>A0ABU3WS00</accession>
<keyword evidence="11" id="KW-1185">Reference proteome</keyword>
<dbReference type="Proteomes" id="UP001275440">
    <property type="component" value="Unassembled WGS sequence"/>
</dbReference>
<evidence type="ECO:0000256" key="3">
    <source>
        <dbReference type="ARBA" id="ARBA00022448"/>
    </source>
</evidence>
<comment type="cofactor">
    <cofactor evidence="1">
        <name>Cu cation</name>
        <dbReference type="ChEBI" id="CHEBI:23378"/>
    </cofactor>
</comment>
<feature type="signal peptide" evidence="8">
    <location>
        <begin position="1"/>
        <end position="30"/>
    </location>
</feature>
<evidence type="ECO:0000313" key="10">
    <source>
        <dbReference type="EMBL" id="MDV2476750.1"/>
    </source>
</evidence>
<dbReference type="InterPro" id="IPR002386">
    <property type="entry name" value="Amicyanin/Pseudoazurin"/>
</dbReference>
<keyword evidence="7" id="KW-0186">Copper</keyword>
<dbReference type="SUPFAM" id="SSF49503">
    <property type="entry name" value="Cupredoxins"/>
    <property type="match status" value="1"/>
</dbReference>
<evidence type="ECO:0000256" key="6">
    <source>
        <dbReference type="ARBA" id="ARBA00022982"/>
    </source>
</evidence>
<dbReference type="InterPro" id="IPR000923">
    <property type="entry name" value="BlueCu_1"/>
</dbReference>
<evidence type="ECO:0000256" key="4">
    <source>
        <dbReference type="ARBA" id="ARBA00022723"/>
    </source>
</evidence>
<dbReference type="Gene3D" id="2.60.40.420">
    <property type="entry name" value="Cupredoxins - blue copper proteins"/>
    <property type="match status" value="1"/>
</dbReference>
<dbReference type="EMBL" id="WBMO01000001">
    <property type="protein sequence ID" value="MDV2476750.1"/>
    <property type="molecule type" value="Genomic_DNA"/>
</dbReference>
<dbReference type="Pfam" id="PF00127">
    <property type="entry name" value="Copper-bind"/>
    <property type="match status" value="1"/>
</dbReference>
<evidence type="ECO:0000256" key="5">
    <source>
        <dbReference type="ARBA" id="ARBA00022764"/>
    </source>
</evidence>
<keyword evidence="5" id="KW-0574">Periplasm</keyword>
<dbReference type="PANTHER" id="PTHR36507">
    <property type="entry name" value="BLL1555 PROTEIN"/>
    <property type="match status" value="1"/>
</dbReference>
<feature type="chain" id="PRO_5047376310" evidence="8">
    <location>
        <begin position="31"/>
        <end position="118"/>
    </location>
</feature>
<feature type="domain" description="Blue (type 1) copper" evidence="9">
    <location>
        <begin position="36"/>
        <end position="118"/>
    </location>
</feature>
<reference evidence="10 11" key="1">
    <citation type="submission" date="2019-10" db="EMBL/GenBank/DDBJ databases">
        <title>Draft Genome Assembly of Rhodococcus zopfii DSM44189.</title>
        <authorList>
            <person name="Sutton J.M."/>
            <person name="Akob D.M."/>
            <person name="Bushman T.J."/>
        </authorList>
    </citation>
    <scope>NUCLEOTIDE SEQUENCE [LARGE SCALE GENOMIC DNA]</scope>
    <source>
        <strain evidence="10 11">DSM 44189</strain>
    </source>
</reference>
<evidence type="ECO:0000256" key="7">
    <source>
        <dbReference type="ARBA" id="ARBA00023008"/>
    </source>
</evidence>
<keyword evidence="3" id="KW-0813">Transport</keyword>
<evidence type="ECO:0000313" key="11">
    <source>
        <dbReference type="Proteomes" id="UP001275440"/>
    </source>
</evidence>
<dbReference type="InterPro" id="IPR052721">
    <property type="entry name" value="ET_Amicyanin"/>
</dbReference>